<feature type="compositionally biased region" description="Low complexity" evidence="1">
    <location>
        <begin position="30"/>
        <end position="45"/>
    </location>
</feature>
<dbReference type="Proteomes" id="UP001230426">
    <property type="component" value="Unassembled WGS sequence"/>
</dbReference>
<keyword evidence="3" id="KW-1185">Reference proteome</keyword>
<dbReference type="EMBL" id="JAUSRB010000002">
    <property type="protein sequence ID" value="MDP9862487.1"/>
    <property type="molecule type" value="Genomic_DNA"/>
</dbReference>
<accession>A0ABT9QZW2</accession>
<organism evidence="2 3">
    <name type="scientific">Streptosporangium brasiliense</name>
    <dbReference type="NCBI Taxonomy" id="47480"/>
    <lineage>
        <taxon>Bacteria</taxon>
        <taxon>Bacillati</taxon>
        <taxon>Actinomycetota</taxon>
        <taxon>Actinomycetes</taxon>
        <taxon>Streptosporangiales</taxon>
        <taxon>Streptosporangiaceae</taxon>
        <taxon>Streptosporangium</taxon>
    </lineage>
</organism>
<protein>
    <submittedName>
        <fullName evidence="2">Uncharacterized protein</fullName>
    </submittedName>
</protein>
<evidence type="ECO:0000313" key="2">
    <source>
        <dbReference type="EMBL" id="MDP9862487.1"/>
    </source>
</evidence>
<reference evidence="2 3" key="1">
    <citation type="submission" date="2023-07" db="EMBL/GenBank/DDBJ databases">
        <title>Sequencing the genomes of 1000 actinobacteria strains.</title>
        <authorList>
            <person name="Klenk H.-P."/>
        </authorList>
    </citation>
    <scope>NUCLEOTIDE SEQUENCE [LARGE SCALE GENOMIC DNA]</scope>
    <source>
        <strain evidence="2 3">DSM 44109</strain>
    </source>
</reference>
<evidence type="ECO:0000256" key="1">
    <source>
        <dbReference type="SAM" id="MobiDB-lite"/>
    </source>
</evidence>
<feature type="region of interest" description="Disordered" evidence="1">
    <location>
        <begin position="1"/>
        <end position="54"/>
    </location>
</feature>
<comment type="caution">
    <text evidence="2">The sequence shown here is derived from an EMBL/GenBank/DDBJ whole genome shotgun (WGS) entry which is preliminary data.</text>
</comment>
<sequence length="54" mass="5325">MGTTSPPATHRVSAASGTRRVSAVACPGTRRVSAVSAARPRPVAGPGRGPGSRT</sequence>
<name>A0ABT9QZW2_9ACTN</name>
<proteinExistence type="predicted"/>
<gene>
    <name evidence="2" type="ORF">J2S55_001753</name>
</gene>
<evidence type="ECO:0000313" key="3">
    <source>
        <dbReference type="Proteomes" id="UP001230426"/>
    </source>
</evidence>